<protein>
    <recommendedName>
        <fullName evidence="8">NACHT domain-containing protein</fullName>
    </recommendedName>
</protein>
<accession>A0ABR1S5U4</accession>
<evidence type="ECO:0000256" key="2">
    <source>
        <dbReference type="PROSITE-ProRule" id="PRU00023"/>
    </source>
</evidence>
<dbReference type="PANTHER" id="PTHR10039:SF14">
    <property type="entry name" value="NACHT DOMAIN-CONTAINING PROTEIN"/>
    <property type="match status" value="1"/>
</dbReference>
<evidence type="ECO:0000259" key="5">
    <source>
        <dbReference type="Pfam" id="PF24883"/>
    </source>
</evidence>
<dbReference type="InterPro" id="IPR027417">
    <property type="entry name" value="P-loop_NTPase"/>
</dbReference>
<keyword evidence="7" id="KW-1185">Reference proteome</keyword>
<dbReference type="Gene3D" id="1.25.40.20">
    <property type="entry name" value="Ankyrin repeat-containing domain"/>
    <property type="match status" value="2"/>
</dbReference>
<dbReference type="PROSITE" id="PS50297">
    <property type="entry name" value="ANK_REP_REGION"/>
    <property type="match status" value="2"/>
</dbReference>
<keyword evidence="1" id="KW-0677">Repeat</keyword>
<dbReference type="InterPro" id="IPR002110">
    <property type="entry name" value="Ankyrin_rpt"/>
</dbReference>
<comment type="caution">
    <text evidence="6">The sequence shown here is derived from an EMBL/GenBank/DDBJ whole genome shotgun (WGS) entry which is preliminary data.</text>
</comment>
<evidence type="ECO:0000256" key="1">
    <source>
        <dbReference type="ARBA" id="ARBA00022737"/>
    </source>
</evidence>
<evidence type="ECO:0000259" key="4">
    <source>
        <dbReference type="Pfam" id="PF22939"/>
    </source>
</evidence>
<dbReference type="Pfam" id="PF22939">
    <property type="entry name" value="WHD_GPIID"/>
    <property type="match status" value="1"/>
</dbReference>
<sequence>MATGPSPSQNISHIHLNESRALIGTFSSPSLGPDDFASRKRQVLDRLRLTEPADDRDELQRQKGWRVPGTCQWIRDDSDYQQWLHGDLNRLWISGGPGMGKTMLSIFLTEDLEKHTKHNNGLAIYYFCRHDDENRNTEASLLRGLLLQLVRAVSDATFERRIWPLFATLDSAGYTPSNLPAMWRIFSDIISSKEVEPVYCVLDGLDECTKNSFNQTVRTFHTLFHDNSTSFASTFRLVVVSRDLPGLSGYTTITLSRQNSHIHHDIKLFISSHIQETLSHKAGFSTRYLDEVSKSLFDDSEESFLWIGFVVQGLSEYETPRQLTKALNQTPKGLGPLYKRILLQIYEKHREQRHLIFRLLVWVSLAFRPLTIEELTRAVMGSVSHSQKEDLTDFLSYCKHLLVIDNQKQTARLVHASAKEFLVIPPEIVLSNLVSDRTHIYIGYRMITRVCLALLERNEKDDALRQYAVEQWLHHIKACRAEDTTRELSRPFFKDMTIVQQQWSRWRCPQDTGTPETLPNALHAATHWGIAPWVENLLRKPTLIRALAFRKRYRDVASPQRHRSGLDTKSPPPQGSDPEKWSEYYNSALHLALSLVYNGYSDTYEYFRVNSKLDSPPPLIIIIDLLLQHLRDPTWFSVVTSSEFLFACWFYRESLALMFLKRRPGVRLSQKTTFQCPALVMAARSGHNSIAEILLGSGADPESMYGDCNAFREAITSEDAESGEKILSMLLDKYDEKKRPMRTTDRRHVLLRPLKGKCLEHYTQASMISEPYDPLKPTEPEPYNPIKQLDRELDLSVLGYLGRLTTFFTAITFGRCVEVCLERSKIGRFSQPRSIGNHELTEALRMGHISVAQILLENGANVNTINWRGCSVLILAMTYGDWDVGQFLVHQGADINLIGPQDTTALIEAVRPTAFKLDDRWYWDEADDYIRDKLPAFRTKKLQMVSQLLRHGASTHCRRYDGRTALSEAADLGDTKTFELLVDHGAKIRMDDAMPDRAYISAMLRAAGDIG</sequence>
<dbReference type="PROSITE" id="PS50088">
    <property type="entry name" value="ANK_REPEAT"/>
    <property type="match status" value="3"/>
</dbReference>
<dbReference type="SMART" id="SM00248">
    <property type="entry name" value="ANK"/>
    <property type="match status" value="5"/>
</dbReference>
<feature type="domain" description="Nephrocystin 3-like N-terminal" evidence="5">
    <location>
        <begin position="69"/>
        <end position="242"/>
    </location>
</feature>
<name>A0ABR1S5U4_9PEZI</name>
<reference evidence="6 7" key="1">
    <citation type="submission" date="2023-01" db="EMBL/GenBank/DDBJ databases">
        <title>Analysis of 21 Apiospora genomes using comparative genomics revels a genus with tremendous synthesis potential of carbohydrate active enzymes and secondary metabolites.</title>
        <authorList>
            <person name="Sorensen T."/>
        </authorList>
    </citation>
    <scope>NUCLEOTIDE SEQUENCE [LARGE SCALE GENOMIC DNA]</scope>
    <source>
        <strain evidence="6 7">CBS 20057</strain>
    </source>
</reference>
<keyword evidence="2" id="KW-0040">ANK repeat</keyword>
<organism evidence="6 7">
    <name type="scientific">Apiospora marii</name>
    <dbReference type="NCBI Taxonomy" id="335849"/>
    <lineage>
        <taxon>Eukaryota</taxon>
        <taxon>Fungi</taxon>
        <taxon>Dikarya</taxon>
        <taxon>Ascomycota</taxon>
        <taxon>Pezizomycotina</taxon>
        <taxon>Sordariomycetes</taxon>
        <taxon>Xylariomycetidae</taxon>
        <taxon>Amphisphaeriales</taxon>
        <taxon>Apiosporaceae</taxon>
        <taxon>Apiospora</taxon>
    </lineage>
</organism>
<dbReference type="InterPro" id="IPR036770">
    <property type="entry name" value="Ankyrin_rpt-contain_sf"/>
</dbReference>
<evidence type="ECO:0000313" key="7">
    <source>
        <dbReference type="Proteomes" id="UP001396898"/>
    </source>
</evidence>
<feature type="domain" description="GPI inositol-deacylase winged helix" evidence="4">
    <location>
        <begin position="353"/>
        <end position="423"/>
    </location>
</feature>
<dbReference type="Proteomes" id="UP001396898">
    <property type="component" value="Unassembled WGS sequence"/>
</dbReference>
<evidence type="ECO:0000313" key="6">
    <source>
        <dbReference type="EMBL" id="KAK8026442.1"/>
    </source>
</evidence>
<dbReference type="SUPFAM" id="SSF52540">
    <property type="entry name" value="P-loop containing nucleoside triphosphate hydrolases"/>
    <property type="match status" value="1"/>
</dbReference>
<feature type="region of interest" description="Disordered" evidence="3">
    <location>
        <begin position="558"/>
        <end position="579"/>
    </location>
</feature>
<feature type="repeat" description="ANK" evidence="2">
    <location>
        <begin position="961"/>
        <end position="993"/>
    </location>
</feature>
<evidence type="ECO:0008006" key="8">
    <source>
        <dbReference type="Google" id="ProtNLM"/>
    </source>
</evidence>
<dbReference type="PANTHER" id="PTHR10039">
    <property type="entry name" value="AMELOGENIN"/>
    <property type="match status" value="1"/>
</dbReference>
<dbReference type="InterPro" id="IPR056884">
    <property type="entry name" value="NPHP3-like_N"/>
</dbReference>
<dbReference type="Pfam" id="PF24883">
    <property type="entry name" value="NPHP3_N"/>
    <property type="match status" value="1"/>
</dbReference>
<feature type="repeat" description="ANK" evidence="2">
    <location>
        <begin position="835"/>
        <end position="867"/>
    </location>
</feature>
<dbReference type="Pfam" id="PF00023">
    <property type="entry name" value="Ank"/>
    <property type="match status" value="2"/>
</dbReference>
<feature type="repeat" description="ANK" evidence="2">
    <location>
        <begin position="868"/>
        <end position="900"/>
    </location>
</feature>
<dbReference type="InterPro" id="IPR054471">
    <property type="entry name" value="GPIID_WHD"/>
</dbReference>
<dbReference type="EMBL" id="JAQQWI010000007">
    <property type="protein sequence ID" value="KAK8026442.1"/>
    <property type="molecule type" value="Genomic_DNA"/>
</dbReference>
<gene>
    <name evidence="6" type="ORF">PG991_003498</name>
</gene>
<evidence type="ECO:0000256" key="3">
    <source>
        <dbReference type="SAM" id="MobiDB-lite"/>
    </source>
</evidence>
<dbReference type="Gene3D" id="3.40.50.300">
    <property type="entry name" value="P-loop containing nucleotide triphosphate hydrolases"/>
    <property type="match status" value="1"/>
</dbReference>
<proteinExistence type="predicted"/>
<dbReference type="SUPFAM" id="SSF48403">
    <property type="entry name" value="Ankyrin repeat"/>
    <property type="match status" value="1"/>
</dbReference>